<evidence type="ECO:0000313" key="3">
    <source>
        <dbReference type="EMBL" id="PTM52313.1"/>
    </source>
</evidence>
<keyword evidence="2" id="KW-1133">Transmembrane helix</keyword>
<dbReference type="OrthoDB" id="9799999at2"/>
<dbReference type="AlphaFoldDB" id="A0A2T4YZD9"/>
<gene>
    <name evidence="3" type="ORF">C8P69_108113</name>
</gene>
<dbReference type="EMBL" id="PZZL01000008">
    <property type="protein sequence ID" value="PTM52313.1"/>
    <property type="molecule type" value="Genomic_DNA"/>
</dbReference>
<name>A0A2T4YZD9_9HYPH</name>
<dbReference type="RefSeq" id="WP_108178695.1">
    <property type="nucleotide sequence ID" value="NZ_PZZL01000008.1"/>
</dbReference>
<accession>A0A2T4YZD9</accession>
<keyword evidence="4" id="KW-1185">Reference proteome</keyword>
<protein>
    <submittedName>
        <fullName evidence="3">Uncharacterized protein</fullName>
    </submittedName>
</protein>
<keyword evidence="2" id="KW-0472">Membrane</keyword>
<dbReference type="Proteomes" id="UP000241808">
    <property type="component" value="Unassembled WGS sequence"/>
</dbReference>
<evidence type="ECO:0000256" key="1">
    <source>
        <dbReference type="SAM" id="MobiDB-lite"/>
    </source>
</evidence>
<feature type="transmembrane region" description="Helical" evidence="2">
    <location>
        <begin position="44"/>
        <end position="65"/>
    </location>
</feature>
<organism evidence="3 4">
    <name type="scientific">Phreatobacter oligotrophus</name>
    <dbReference type="NCBI Taxonomy" id="1122261"/>
    <lineage>
        <taxon>Bacteria</taxon>
        <taxon>Pseudomonadati</taxon>
        <taxon>Pseudomonadota</taxon>
        <taxon>Alphaproteobacteria</taxon>
        <taxon>Hyphomicrobiales</taxon>
        <taxon>Phreatobacteraceae</taxon>
        <taxon>Phreatobacter</taxon>
    </lineage>
</organism>
<feature type="transmembrane region" description="Helical" evidence="2">
    <location>
        <begin position="108"/>
        <end position="134"/>
    </location>
</feature>
<feature type="transmembrane region" description="Helical" evidence="2">
    <location>
        <begin position="77"/>
        <end position="96"/>
    </location>
</feature>
<feature type="region of interest" description="Disordered" evidence="1">
    <location>
        <begin position="1"/>
        <end position="38"/>
    </location>
</feature>
<reference evidence="3 4" key="1">
    <citation type="submission" date="2018-04" db="EMBL/GenBank/DDBJ databases">
        <title>Genomic Encyclopedia of Archaeal and Bacterial Type Strains, Phase II (KMG-II): from individual species to whole genera.</title>
        <authorList>
            <person name="Goeker M."/>
        </authorList>
    </citation>
    <scope>NUCLEOTIDE SEQUENCE [LARGE SCALE GENOMIC DNA]</scope>
    <source>
        <strain evidence="3 4">DSM 25521</strain>
    </source>
</reference>
<evidence type="ECO:0000256" key="2">
    <source>
        <dbReference type="SAM" id="Phobius"/>
    </source>
</evidence>
<keyword evidence="2" id="KW-0812">Transmembrane</keyword>
<sequence>MDRKGSAAGAGKTPRKRAAKTAAKPAATPRRPATPPPAGVWGRALRAGLITTAVALVAALPASLLAGHAPSWRSLQVICLQALPLLPGIALAWWLLEALRARFPGPPLAFWLGLAFVGTLGVMLVAPGLVFAVLQRSAAFAEDHEGEMGVIHHLFGIGSALYLWATTAFRLWWPFGIALPVVATVLAWRAFRRPA</sequence>
<feature type="transmembrane region" description="Helical" evidence="2">
    <location>
        <begin position="171"/>
        <end position="191"/>
    </location>
</feature>
<feature type="transmembrane region" description="Helical" evidence="2">
    <location>
        <begin position="146"/>
        <end position="165"/>
    </location>
</feature>
<evidence type="ECO:0000313" key="4">
    <source>
        <dbReference type="Proteomes" id="UP000241808"/>
    </source>
</evidence>
<comment type="caution">
    <text evidence="3">The sequence shown here is derived from an EMBL/GenBank/DDBJ whole genome shotgun (WGS) entry which is preliminary data.</text>
</comment>
<feature type="compositionally biased region" description="Low complexity" evidence="1">
    <location>
        <begin position="20"/>
        <end position="31"/>
    </location>
</feature>
<proteinExistence type="predicted"/>